<organism evidence="2 3">
    <name type="scientific">Artemisia annua</name>
    <name type="common">Sweet wormwood</name>
    <dbReference type="NCBI Taxonomy" id="35608"/>
    <lineage>
        <taxon>Eukaryota</taxon>
        <taxon>Viridiplantae</taxon>
        <taxon>Streptophyta</taxon>
        <taxon>Embryophyta</taxon>
        <taxon>Tracheophyta</taxon>
        <taxon>Spermatophyta</taxon>
        <taxon>Magnoliopsida</taxon>
        <taxon>eudicotyledons</taxon>
        <taxon>Gunneridae</taxon>
        <taxon>Pentapetalae</taxon>
        <taxon>asterids</taxon>
        <taxon>campanulids</taxon>
        <taxon>Asterales</taxon>
        <taxon>Asteraceae</taxon>
        <taxon>Asteroideae</taxon>
        <taxon>Anthemideae</taxon>
        <taxon>Artemisiinae</taxon>
        <taxon>Artemisia</taxon>
    </lineage>
</organism>
<sequence>MVCKEGCIWFAAKKGVANVMTDAAETAAVAANAAAELARLATMFKTHGNNNLNRSRYQNLLFLSRTTPAEKDYVRKYAEVDYMEDSYDKKCNNRDCLWSKTFKLMCIWMLTSQTLNLLLLFLVPSFLGVVCCTEAFTG</sequence>
<keyword evidence="1" id="KW-0472">Membrane</keyword>
<feature type="transmembrane region" description="Helical" evidence="1">
    <location>
        <begin position="115"/>
        <end position="136"/>
    </location>
</feature>
<dbReference type="Proteomes" id="UP000245207">
    <property type="component" value="Unassembled WGS sequence"/>
</dbReference>
<protein>
    <submittedName>
        <fullName evidence="2">Uncharacterized protein</fullName>
    </submittedName>
</protein>
<reference evidence="2 3" key="1">
    <citation type="journal article" date="2018" name="Mol. Plant">
        <title>The genome of Artemisia annua provides insight into the evolution of Asteraceae family and artemisinin biosynthesis.</title>
        <authorList>
            <person name="Shen Q."/>
            <person name="Zhang L."/>
            <person name="Liao Z."/>
            <person name="Wang S."/>
            <person name="Yan T."/>
            <person name="Shi P."/>
            <person name="Liu M."/>
            <person name="Fu X."/>
            <person name="Pan Q."/>
            <person name="Wang Y."/>
            <person name="Lv Z."/>
            <person name="Lu X."/>
            <person name="Zhang F."/>
            <person name="Jiang W."/>
            <person name="Ma Y."/>
            <person name="Chen M."/>
            <person name="Hao X."/>
            <person name="Li L."/>
            <person name="Tang Y."/>
            <person name="Lv G."/>
            <person name="Zhou Y."/>
            <person name="Sun X."/>
            <person name="Brodelius P.E."/>
            <person name="Rose J.K.C."/>
            <person name="Tang K."/>
        </authorList>
    </citation>
    <scope>NUCLEOTIDE SEQUENCE [LARGE SCALE GENOMIC DNA]</scope>
    <source>
        <strain evidence="3">cv. Huhao1</strain>
        <tissue evidence="2">Leaf</tissue>
    </source>
</reference>
<gene>
    <name evidence="2" type="ORF">CTI12_AA038120</name>
</gene>
<keyword evidence="1" id="KW-1133">Transmembrane helix</keyword>
<dbReference type="EMBL" id="PKPP01000158">
    <property type="protein sequence ID" value="PWA96822.1"/>
    <property type="molecule type" value="Genomic_DNA"/>
</dbReference>
<name>A0A2U1QFP4_ARTAN</name>
<comment type="caution">
    <text evidence="2">The sequence shown here is derived from an EMBL/GenBank/DDBJ whole genome shotgun (WGS) entry which is preliminary data.</text>
</comment>
<accession>A0A2U1QFP4</accession>
<keyword evidence="3" id="KW-1185">Reference proteome</keyword>
<evidence type="ECO:0000313" key="2">
    <source>
        <dbReference type="EMBL" id="PWA96822.1"/>
    </source>
</evidence>
<evidence type="ECO:0000256" key="1">
    <source>
        <dbReference type="SAM" id="Phobius"/>
    </source>
</evidence>
<dbReference type="AlphaFoldDB" id="A0A2U1QFP4"/>
<proteinExistence type="predicted"/>
<evidence type="ECO:0000313" key="3">
    <source>
        <dbReference type="Proteomes" id="UP000245207"/>
    </source>
</evidence>
<keyword evidence="1" id="KW-0812">Transmembrane</keyword>